<evidence type="ECO:0000256" key="3">
    <source>
        <dbReference type="ARBA" id="ARBA00022801"/>
    </source>
</evidence>
<reference evidence="5" key="1">
    <citation type="submission" date="2021-01" db="EMBL/GenBank/DDBJ databases">
        <title>Marivirga aurantiaca sp. nov., isolated from intertidal surface sediments.</title>
        <authorList>
            <person name="Zhang M."/>
        </authorList>
    </citation>
    <scope>NUCLEOTIDE SEQUENCE</scope>
    <source>
        <strain evidence="5">S37H4</strain>
    </source>
</reference>
<dbReference type="Pfam" id="PF03575">
    <property type="entry name" value="Peptidase_S51"/>
    <property type="match status" value="1"/>
</dbReference>
<dbReference type="SUPFAM" id="SSF52317">
    <property type="entry name" value="Class I glutamine amidotransferase-like"/>
    <property type="match status" value="1"/>
</dbReference>
<comment type="similarity">
    <text evidence="1">Belongs to the peptidase S51 family.</text>
</comment>
<dbReference type="PANTHER" id="PTHR36175">
    <property type="entry name" value="CYANOPHYCINASE"/>
    <property type="match status" value="1"/>
</dbReference>
<keyword evidence="6" id="KW-1185">Reference proteome</keyword>
<organism evidence="5 6">
    <name type="scientific">Marivirga aurantiaca</name>
    <dbReference type="NCBI Taxonomy" id="2802615"/>
    <lineage>
        <taxon>Bacteria</taxon>
        <taxon>Pseudomonadati</taxon>
        <taxon>Bacteroidota</taxon>
        <taxon>Cytophagia</taxon>
        <taxon>Cytophagales</taxon>
        <taxon>Marivirgaceae</taxon>
        <taxon>Marivirga</taxon>
    </lineage>
</organism>
<dbReference type="Proteomes" id="UP000611723">
    <property type="component" value="Unassembled WGS sequence"/>
</dbReference>
<evidence type="ECO:0000256" key="4">
    <source>
        <dbReference type="ARBA" id="ARBA00022825"/>
    </source>
</evidence>
<dbReference type="CDD" id="cd03145">
    <property type="entry name" value="GAT1_cyanophycinase"/>
    <property type="match status" value="1"/>
</dbReference>
<gene>
    <name evidence="5" type="ORF">JKA74_17725</name>
</gene>
<dbReference type="AlphaFoldDB" id="A0A934X1T4"/>
<dbReference type="InterPro" id="IPR005320">
    <property type="entry name" value="Peptidase_S51"/>
</dbReference>
<dbReference type="GO" id="GO:0008236">
    <property type="term" value="F:serine-type peptidase activity"/>
    <property type="evidence" value="ECO:0007669"/>
    <property type="project" value="UniProtKB-KW"/>
</dbReference>
<dbReference type="GO" id="GO:0006508">
    <property type="term" value="P:proteolysis"/>
    <property type="evidence" value="ECO:0007669"/>
    <property type="project" value="UniProtKB-KW"/>
</dbReference>
<name>A0A934X1T4_9BACT</name>
<dbReference type="InterPro" id="IPR029062">
    <property type="entry name" value="Class_I_gatase-like"/>
</dbReference>
<evidence type="ECO:0000313" key="6">
    <source>
        <dbReference type="Proteomes" id="UP000611723"/>
    </source>
</evidence>
<dbReference type="RefSeq" id="WP_201432573.1">
    <property type="nucleotide sequence ID" value="NZ_JAEQBW010000012.1"/>
</dbReference>
<comment type="caution">
    <text evidence="5">The sequence shown here is derived from an EMBL/GenBank/DDBJ whole genome shotgun (WGS) entry which is preliminary data.</text>
</comment>
<sequence length="282" mass="31373">MIKHILLFIILLSFSCQPEKNTEIDTNDISESSKGGLFIIGGGSRPAEMIDALVKVSSIKEGKGFILPMASADDSAFYYANLQFQERGIHHMKDYTVLSHTEKNSLSKASLIYLAGGDQRKLMEALSESERKAIKIAYENGAVIAGTSAGAAVMSHLMITGDEKKHPDYQPTFRTIEKDNIIFDSGLALLPQRIIIDQHFVYRSRYNRLLTAIMEMPDHKGIGIDESTAIYVKNDSATVYGEWQVITFENKSGTTKHKTGIMGAENIQLNIYLPSEKFKLSQ</sequence>
<keyword evidence="4" id="KW-0720">Serine protease</keyword>
<dbReference type="Gene3D" id="3.40.50.880">
    <property type="match status" value="1"/>
</dbReference>
<accession>A0A934X1T4</accession>
<dbReference type="EMBL" id="JAEQBW010000012">
    <property type="protein sequence ID" value="MBK6266887.1"/>
    <property type="molecule type" value="Genomic_DNA"/>
</dbReference>
<dbReference type="PANTHER" id="PTHR36175:SF1">
    <property type="entry name" value="CYANOPHYCINASE"/>
    <property type="match status" value="1"/>
</dbReference>
<protein>
    <submittedName>
        <fullName evidence="5">Cyanophycinase</fullName>
    </submittedName>
</protein>
<proteinExistence type="inferred from homology"/>
<dbReference type="PROSITE" id="PS51257">
    <property type="entry name" value="PROKAR_LIPOPROTEIN"/>
    <property type="match status" value="1"/>
</dbReference>
<keyword evidence="2" id="KW-0645">Protease</keyword>
<evidence type="ECO:0000256" key="1">
    <source>
        <dbReference type="ARBA" id="ARBA00006534"/>
    </source>
</evidence>
<keyword evidence="3" id="KW-0378">Hydrolase</keyword>
<evidence type="ECO:0000256" key="2">
    <source>
        <dbReference type="ARBA" id="ARBA00022670"/>
    </source>
</evidence>
<evidence type="ECO:0000313" key="5">
    <source>
        <dbReference type="EMBL" id="MBK6266887.1"/>
    </source>
</evidence>